<dbReference type="EMBL" id="UINC01094842">
    <property type="protein sequence ID" value="SVC50425.1"/>
    <property type="molecule type" value="Genomic_DNA"/>
</dbReference>
<proteinExistence type="predicted"/>
<dbReference type="PANTHER" id="PTHR43510">
    <property type="entry name" value="AMINOTRANSFERASE FUNCTION, HYPOTHETICAL (EUROFUNG)"/>
    <property type="match status" value="1"/>
</dbReference>
<dbReference type="InterPro" id="IPR015422">
    <property type="entry name" value="PyrdxlP-dep_Trfase_small"/>
</dbReference>
<dbReference type="CDD" id="cd00609">
    <property type="entry name" value="AAT_like"/>
    <property type="match status" value="1"/>
</dbReference>
<dbReference type="SUPFAM" id="SSF53383">
    <property type="entry name" value="PLP-dependent transferases"/>
    <property type="match status" value="1"/>
</dbReference>
<dbReference type="PROSITE" id="PS00105">
    <property type="entry name" value="AA_TRANSFER_CLASS_1"/>
    <property type="match status" value="1"/>
</dbReference>
<dbReference type="Gene3D" id="3.40.640.10">
    <property type="entry name" value="Type I PLP-dependent aspartate aminotransferase-like (Major domain)"/>
    <property type="match status" value="1"/>
</dbReference>
<accession>A0A382MQN1</accession>
<dbReference type="InterPro" id="IPR004838">
    <property type="entry name" value="NHTrfase_class1_PyrdxlP-BS"/>
</dbReference>
<dbReference type="GO" id="GO:0030170">
    <property type="term" value="F:pyridoxal phosphate binding"/>
    <property type="evidence" value="ECO:0007669"/>
    <property type="project" value="InterPro"/>
</dbReference>
<reference evidence="2" key="1">
    <citation type="submission" date="2018-05" db="EMBL/GenBank/DDBJ databases">
        <authorList>
            <person name="Lanie J.A."/>
            <person name="Ng W.-L."/>
            <person name="Kazmierczak K.M."/>
            <person name="Andrzejewski T.M."/>
            <person name="Davidsen T.M."/>
            <person name="Wayne K.J."/>
            <person name="Tettelin H."/>
            <person name="Glass J.I."/>
            <person name="Rusch D."/>
            <person name="Podicherti R."/>
            <person name="Tsui H.-C.T."/>
            <person name="Winkler M.E."/>
        </authorList>
    </citation>
    <scope>NUCLEOTIDE SEQUENCE</scope>
</reference>
<evidence type="ECO:0000259" key="1">
    <source>
        <dbReference type="Pfam" id="PF00155"/>
    </source>
</evidence>
<dbReference type="GO" id="GO:0003824">
    <property type="term" value="F:catalytic activity"/>
    <property type="evidence" value="ECO:0007669"/>
    <property type="project" value="InterPro"/>
</dbReference>
<sequence>MIFEPFQLERQQSIWENKVDYNLSESGVHPGTLKSLFSSNFIEKIENTELTYGFTEGSPELRQSIASIYPGATPENVQAFNGSAEANMVAIMSLLEKGDEMVYMVPNYLQIYGFARGLGVNVKTFSLHESLNWQPDLDELKNLVSEKTKMICICNPNNPTGSVLPKETVHAIGEIAQSVGAWILSDEVYRGAELNREECTSIWEIDYDKTIVNCGLSKAYGLPGLRLGWSLANEDYIQKCWATHDYTSIAIGRLSDMIATHVLLPENRMKTLNRTRDALTKNLALFQAWVESFHGKFNFRPPDAGAMAFASYDWDINSSELVEKVRNEASVMLVAGDWYGMDHYL</sequence>
<dbReference type="AlphaFoldDB" id="A0A382MQN1"/>
<feature type="domain" description="Aminotransferase class I/classII large" evidence="1">
    <location>
        <begin position="46"/>
        <end position="337"/>
    </location>
</feature>
<dbReference type="PANTHER" id="PTHR43510:SF1">
    <property type="entry name" value="AMINOTRANSFERASE FUNCTION, HYPOTHETICAL (EUROFUNG)"/>
    <property type="match status" value="1"/>
</dbReference>
<name>A0A382MQN1_9ZZZZ</name>
<organism evidence="2">
    <name type="scientific">marine metagenome</name>
    <dbReference type="NCBI Taxonomy" id="408172"/>
    <lineage>
        <taxon>unclassified sequences</taxon>
        <taxon>metagenomes</taxon>
        <taxon>ecological metagenomes</taxon>
    </lineage>
</organism>
<gene>
    <name evidence="2" type="ORF">METZ01_LOCUS303279</name>
</gene>
<dbReference type="InterPro" id="IPR015424">
    <property type="entry name" value="PyrdxlP-dep_Trfase"/>
</dbReference>
<dbReference type="InterPro" id="IPR015421">
    <property type="entry name" value="PyrdxlP-dep_Trfase_major"/>
</dbReference>
<evidence type="ECO:0000313" key="2">
    <source>
        <dbReference type="EMBL" id="SVC50425.1"/>
    </source>
</evidence>
<dbReference type="InterPro" id="IPR004839">
    <property type="entry name" value="Aminotransferase_I/II_large"/>
</dbReference>
<dbReference type="Gene3D" id="3.90.1150.10">
    <property type="entry name" value="Aspartate Aminotransferase, domain 1"/>
    <property type="match status" value="1"/>
</dbReference>
<dbReference type="Pfam" id="PF00155">
    <property type="entry name" value="Aminotran_1_2"/>
    <property type="match status" value="1"/>
</dbReference>
<feature type="non-terminal residue" evidence="2">
    <location>
        <position position="345"/>
    </location>
</feature>
<protein>
    <recommendedName>
        <fullName evidence="1">Aminotransferase class I/classII large domain-containing protein</fullName>
    </recommendedName>
</protein>